<feature type="compositionally biased region" description="Basic and acidic residues" evidence="2">
    <location>
        <begin position="718"/>
        <end position="728"/>
    </location>
</feature>
<sequence length="986" mass="110344">MSQPGALRSSPWSLAELAGQKKLLGLGALLAWIVLFHLLVNVWLLCMFTSLLIVMGGWLGSQAVLDTSSVVHLERFIKLERCAPSPESESQLDEEIKSTVSKIIRDFVSSWYRTVSREPEFETEVQNAMQSMALELKMRARSVDRKALAQKSMVLFGCHLQSYMRVKEVIAELDKQPGGDDRYNQGSLWKLYSKVSSPHQALKSSAMEVNYARAIVDLLLHAFAPAPHLETRTGRYVVGELITCNVLLPLITKVSDPAWLNAMIVDVLTKSVIKVKPTPSPSPLPPPPPPPQEPQLEIPSSLPLKIYLETPTSEAPTPKSLDYSSCDLIDHAEACPQQEKDEEESKQDIEVFTGGKIVTDYLRPDAFNPFYPCDDSDLESPMADFRKSSECLVLTEETLQSDRLRDCVTPTEFSSAPDLEEAVRSDHTSLEESIRGPVDQNLEVQVKNEADLSGAKEESPTSIAGLRNFLCEEPDRIPSRQPFFQGKEALASEHAGSSSPQELSLAVPMLTSSSSTGIVNLSTFSFEPLSSPDGPVIIQNLRITGTITAKEHRGTGSHPYTLYTVKYETAVDTENPGTLQPVAYHMVNRRYSEFLNLQTRMEEKTELRKLIKNVKGPKKIFPDLPFGNMDSDKVEARKGLLESFLKQLCAIPETANSEEMQEFLALNTDARIAFVKKPFIVSRIDKIVVNAIVDTLKTAFPRSEPQSPTEDIAENETGESKPVPDCKKNKSRLRFSSKITPVFNESELQPKVLYCFGEGSTVFDGLSLAGVADFIQEQERLLEMGTQVERDGKTHLSGGEDREPQQPEEQSRSAAAETDLADVALNLLCLLMKDQWSWLCTENIQKTIRLLFGTLIERWLEVHIANLTSTPYWVTYLRVLQEAIWPGGSLPTRPRLIPTPEQKEETRNRCLECLMKLVPDFVPEVLGVEKYKMSWQVVLESLQDPHINRHLVYCMCDLLLEFLVPESSNEDFQKSLFKHLSGNTAA</sequence>
<dbReference type="Pfam" id="PF02194">
    <property type="entry name" value="PXA"/>
    <property type="match status" value="1"/>
</dbReference>
<organism evidence="6 7">
    <name type="scientific">Huso huso</name>
    <name type="common">Beluga</name>
    <name type="synonym">Acipenser huso</name>
    <dbReference type="NCBI Taxonomy" id="61971"/>
    <lineage>
        <taxon>Eukaryota</taxon>
        <taxon>Metazoa</taxon>
        <taxon>Chordata</taxon>
        <taxon>Craniata</taxon>
        <taxon>Vertebrata</taxon>
        <taxon>Euteleostomi</taxon>
        <taxon>Actinopterygii</taxon>
        <taxon>Chondrostei</taxon>
        <taxon>Acipenseriformes</taxon>
        <taxon>Acipenseridae</taxon>
        <taxon>Huso</taxon>
    </lineage>
</organism>
<evidence type="ECO:0000259" key="5">
    <source>
        <dbReference type="PROSITE" id="PS51207"/>
    </source>
</evidence>
<comment type="caution">
    <text evidence="6">The sequence shown here is derived from an EMBL/GenBank/DDBJ whole genome shotgun (WGS) entry which is preliminary data.</text>
</comment>
<evidence type="ECO:0000313" key="7">
    <source>
        <dbReference type="Proteomes" id="UP001369086"/>
    </source>
</evidence>
<dbReference type="PANTHER" id="PTHR22775">
    <property type="entry name" value="SORTING NEXIN"/>
    <property type="match status" value="1"/>
</dbReference>
<keyword evidence="3" id="KW-1133">Transmembrane helix</keyword>
<reference evidence="6 7" key="1">
    <citation type="submission" date="2021-05" db="EMBL/GenBank/DDBJ databases">
        <authorList>
            <person name="Zahm M."/>
            <person name="Klopp C."/>
            <person name="Cabau C."/>
            <person name="Kuhl H."/>
            <person name="Suciu R."/>
            <person name="Ciorpac M."/>
            <person name="Holostenco D."/>
            <person name="Gessner J."/>
            <person name="Wuertz S."/>
            <person name="Hohne C."/>
            <person name="Stock M."/>
            <person name="Gislard M."/>
            <person name="Lluch J."/>
            <person name="Milhes M."/>
            <person name="Lampietro C."/>
            <person name="Lopez Roques C."/>
            <person name="Donnadieu C."/>
            <person name="Du K."/>
            <person name="Schartl M."/>
            <person name="Guiguen Y."/>
        </authorList>
    </citation>
    <scope>NUCLEOTIDE SEQUENCE [LARGE SCALE GENOMIC DNA]</scope>
    <source>
        <strain evidence="6">Hh-F2</strain>
        <tissue evidence="6">Blood</tissue>
    </source>
</reference>
<evidence type="ECO:0000256" key="2">
    <source>
        <dbReference type="SAM" id="MobiDB-lite"/>
    </source>
</evidence>
<dbReference type="Proteomes" id="UP001369086">
    <property type="component" value="Unassembled WGS sequence"/>
</dbReference>
<feature type="domain" description="PX" evidence="4">
    <location>
        <begin position="541"/>
        <end position="671"/>
    </location>
</feature>
<accession>A0ABR0Y5G5</accession>
<evidence type="ECO:0000259" key="4">
    <source>
        <dbReference type="PROSITE" id="PS50195"/>
    </source>
</evidence>
<dbReference type="SUPFAM" id="SSF64268">
    <property type="entry name" value="PX domain"/>
    <property type="match status" value="1"/>
</dbReference>
<dbReference type="InterPro" id="IPR013937">
    <property type="entry name" value="Sorting_nexin_C"/>
</dbReference>
<evidence type="ECO:0000313" key="6">
    <source>
        <dbReference type="EMBL" id="KAK6467891.1"/>
    </source>
</evidence>
<dbReference type="Pfam" id="PF00787">
    <property type="entry name" value="PX"/>
    <property type="match status" value="1"/>
</dbReference>
<dbReference type="Gene3D" id="3.30.1520.10">
    <property type="entry name" value="Phox-like domain"/>
    <property type="match status" value="1"/>
</dbReference>
<dbReference type="InterPro" id="IPR001683">
    <property type="entry name" value="PX_dom"/>
</dbReference>
<dbReference type="CDD" id="cd06893">
    <property type="entry name" value="PX_SNX19"/>
    <property type="match status" value="1"/>
</dbReference>
<dbReference type="SMART" id="SM00312">
    <property type="entry name" value="PX"/>
    <property type="match status" value="1"/>
</dbReference>
<keyword evidence="3" id="KW-0812">Transmembrane</keyword>
<dbReference type="Pfam" id="PF08628">
    <property type="entry name" value="Nexin_C"/>
    <property type="match status" value="1"/>
</dbReference>
<feature type="compositionally biased region" description="Pro residues" evidence="2">
    <location>
        <begin position="278"/>
        <end position="293"/>
    </location>
</feature>
<dbReference type="InterPro" id="IPR003114">
    <property type="entry name" value="Phox_assoc"/>
</dbReference>
<dbReference type="PROSITE" id="PS51207">
    <property type="entry name" value="PXA"/>
    <property type="match status" value="1"/>
</dbReference>
<proteinExistence type="inferred from homology"/>
<comment type="similarity">
    <text evidence="1">Belongs to the sorting nexin family.</text>
</comment>
<evidence type="ECO:0000256" key="1">
    <source>
        <dbReference type="ARBA" id="ARBA00010883"/>
    </source>
</evidence>
<keyword evidence="3" id="KW-0472">Membrane</keyword>
<feature type="transmembrane region" description="Helical" evidence="3">
    <location>
        <begin position="29"/>
        <end position="59"/>
    </location>
</feature>
<dbReference type="InterPro" id="IPR036871">
    <property type="entry name" value="PX_dom_sf"/>
</dbReference>
<keyword evidence="7" id="KW-1185">Reference proteome</keyword>
<feature type="region of interest" description="Disordered" evidence="2">
    <location>
        <begin position="701"/>
        <end position="728"/>
    </location>
</feature>
<dbReference type="PANTHER" id="PTHR22775:SF31">
    <property type="entry name" value="SORTING NEXIN-19"/>
    <property type="match status" value="1"/>
</dbReference>
<protein>
    <submittedName>
        <fullName evidence="6">Sorting nexin-19-like isoform X1</fullName>
    </submittedName>
</protein>
<dbReference type="EMBL" id="JAHFZB010000046">
    <property type="protein sequence ID" value="KAK6467891.1"/>
    <property type="molecule type" value="Genomic_DNA"/>
</dbReference>
<feature type="region of interest" description="Disordered" evidence="2">
    <location>
        <begin position="277"/>
        <end position="297"/>
    </location>
</feature>
<name>A0ABR0Y5G5_HUSHU</name>
<evidence type="ECO:0000256" key="3">
    <source>
        <dbReference type="SAM" id="Phobius"/>
    </source>
</evidence>
<dbReference type="InterPro" id="IPR037909">
    <property type="entry name" value="SNX19_PX"/>
</dbReference>
<feature type="domain" description="PXA" evidence="5">
    <location>
        <begin position="89"/>
        <end position="272"/>
    </location>
</feature>
<feature type="region of interest" description="Disordered" evidence="2">
    <location>
        <begin position="791"/>
        <end position="815"/>
    </location>
</feature>
<gene>
    <name evidence="6" type="ORF">HHUSO_G34204</name>
</gene>
<feature type="compositionally biased region" description="Basic and acidic residues" evidence="2">
    <location>
        <begin position="791"/>
        <end position="811"/>
    </location>
</feature>
<dbReference type="SMART" id="SM00313">
    <property type="entry name" value="PXA"/>
    <property type="match status" value="1"/>
</dbReference>
<dbReference type="PROSITE" id="PS50195">
    <property type="entry name" value="PX"/>
    <property type="match status" value="1"/>
</dbReference>